<feature type="domain" description="DUF7798" evidence="2">
    <location>
        <begin position="231"/>
        <end position="502"/>
    </location>
</feature>
<dbReference type="EMBL" id="CP136890">
    <property type="protein sequence ID" value="WOK92231.1"/>
    <property type="molecule type" value="Genomic_DNA"/>
</dbReference>
<keyword evidence="4" id="KW-1185">Reference proteome</keyword>
<feature type="compositionally biased region" description="Acidic residues" evidence="1">
    <location>
        <begin position="83"/>
        <end position="94"/>
    </location>
</feature>
<dbReference type="AlphaFoldDB" id="A0AAQ3JNM9"/>
<evidence type="ECO:0000313" key="4">
    <source>
        <dbReference type="Proteomes" id="UP001327560"/>
    </source>
</evidence>
<feature type="region of interest" description="Disordered" evidence="1">
    <location>
        <begin position="1"/>
        <end position="25"/>
    </location>
</feature>
<evidence type="ECO:0000259" key="2">
    <source>
        <dbReference type="Pfam" id="PF25074"/>
    </source>
</evidence>
<sequence>MEEGEANKSPTKNQDEKVQGGGGGWGGWGISSFSVFSDLQKAAEEISKNAVEAMKSAANGITELENVDPDSESADEVAKEREGGEEEKEVEESKDDLLRKSALDKLENAGEDSFFGQGLKAFDSSVETFASGAWSALGNALRGGSSLVSRLEHSAATLADSIQHGDLPNKATSIAPSIIETGKTFTARGIEVLERVGKETMDLIISETGLELEKDTDKIGQQTDEEHPEEVTFDRCFYIYGGPDLLEELEALSNHHALLFNRRKSKLSAEQKSLYEGKLLQIQQIFSLGTDLEENGVDSDKGKNVETSAGDSDVEMKKLCDASVTRAADIASGFSSALVGLAANDIIQRATDRLENVHSECIHRLTELCCSAVSQLLALGKSVISSANKAKSEEADDDAPKIDWPEDSVSKAKIIRYKAQAMSVDMETVCNSFVTGISDIIEAYLAAIQSAANEKKEGLRESSVQEKANVITNHLQSDRTNAVEKIQDALHYLSYVVLSTSMPTV</sequence>
<evidence type="ECO:0000313" key="3">
    <source>
        <dbReference type="EMBL" id="WOK92231.1"/>
    </source>
</evidence>
<dbReference type="PANTHER" id="PTHR36011">
    <property type="entry name" value="BAT2 DOMAIN PROTEIN"/>
    <property type="match status" value="1"/>
</dbReference>
<protein>
    <recommendedName>
        <fullName evidence="2">DUF7798 domain-containing protein</fullName>
    </recommendedName>
</protein>
<organism evidence="3 4">
    <name type="scientific">Canna indica</name>
    <name type="common">Indian-shot</name>
    <dbReference type="NCBI Taxonomy" id="4628"/>
    <lineage>
        <taxon>Eukaryota</taxon>
        <taxon>Viridiplantae</taxon>
        <taxon>Streptophyta</taxon>
        <taxon>Embryophyta</taxon>
        <taxon>Tracheophyta</taxon>
        <taxon>Spermatophyta</taxon>
        <taxon>Magnoliopsida</taxon>
        <taxon>Liliopsida</taxon>
        <taxon>Zingiberales</taxon>
        <taxon>Cannaceae</taxon>
        <taxon>Canna</taxon>
    </lineage>
</organism>
<accession>A0AAQ3JNM9</accession>
<dbReference type="InterPro" id="IPR056700">
    <property type="entry name" value="DUF7798"/>
</dbReference>
<reference evidence="3 4" key="1">
    <citation type="submission" date="2023-10" db="EMBL/GenBank/DDBJ databases">
        <title>Chromosome-scale genome assembly provides insights into flower coloration mechanisms of Canna indica.</title>
        <authorList>
            <person name="Li C."/>
        </authorList>
    </citation>
    <scope>NUCLEOTIDE SEQUENCE [LARGE SCALE GENOMIC DNA]</scope>
    <source>
        <tissue evidence="3">Flower</tissue>
    </source>
</reference>
<dbReference type="Pfam" id="PF25074">
    <property type="entry name" value="DUF7798"/>
    <property type="match status" value="1"/>
</dbReference>
<dbReference type="Proteomes" id="UP001327560">
    <property type="component" value="Chromosome 1"/>
</dbReference>
<feature type="region of interest" description="Disordered" evidence="1">
    <location>
        <begin position="61"/>
        <end position="96"/>
    </location>
</feature>
<name>A0AAQ3JNM9_9LILI</name>
<feature type="compositionally biased region" description="Acidic residues" evidence="1">
    <location>
        <begin position="65"/>
        <end position="75"/>
    </location>
</feature>
<proteinExistence type="predicted"/>
<evidence type="ECO:0000256" key="1">
    <source>
        <dbReference type="SAM" id="MobiDB-lite"/>
    </source>
</evidence>
<gene>
    <name evidence="3" type="ORF">Cni_G00922</name>
</gene>
<dbReference type="PANTHER" id="PTHR36011:SF1">
    <property type="entry name" value="BAT2 DOMAIN PROTEIN"/>
    <property type="match status" value="1"/>
</dbReference>